<proteinExistence type="predicted"/>
<accession>A0A0C3GFK5</accession>
<protein>
    <submittedName>
        <fullName evidence="1">Uncharacterized protein</fullName>
    </submittedName>
</protein>
<reference evidence="2" key="2">
    <citation type="submission" date="2015-01" db="EMBL/GenBank/DDBJ databases">
        <title>Evolutionary Origins and Diversification of the Mycorrhizal Mutualists.</title>
        <authorList>
            <consortium name="DOE Joint Genome Institute"/>
            <consortium name="Mycorrhizal Genomics Consortium"/>
            <person name="Kohler A."/>
            <person name="Kuo A."/>
            <person name="Nagy L.G."/>
            <person name="Floudas D."/>
            <person name="Copeland A."/>
            <person name="Barry K.W."/>
            <person name="Cichocki N."/>
            <person name="Veneault-Fourrey C."/>
            <person name="LaButti K."/>
            <person name="Lindquist E.A."/>
            <person name="Lipzen A."/>
            <person name="Lundell T."/>
            <person name="Morin E."/>
            <person name="Murat C."/>
            <person name="Riley R."/>
            <person name="Ohm R."/>
            <person name="Sun H."/>
            <person name="Tunlid A."/>
            <person name="Henrissat B."/>
            <person name="Grigoriev I.V."/>
            <person name="Hibbett D.S."/>
            <person name="Martin F."/>
        </authorList>
    </citation>
    <scope>NUCLEOTIDE SEQUENCE [LARGE SCALE GENOMIC DNA]</scope>
    <source>
        <strain evidence="2">F 1598</strain>
    </source>
</reference>
<keyword evidence="2" id="KW-1185">Reference proteome</keyword>
<evidence type="ECO:0000313" key="1">
    <source>
        <dbReference type="EMBL" id="KIM90469.1"/>
    </source>
</evidence>
<evidence type="ECO:0000313" key="2">
    <source>
        <dbReference type="Proteomes" id="UP000054166"/>
    </source>
</evidence>
<reference evidence="1 2" key="1">
    <citation type="submission" date="2014-04" db="EMBL/GenBank/DDBJ databases">
        <authorList>
            <consortium name="DOE Joint Genome Institute"/>
            <person name="Kuo A."/>
            <person name="Tarkka M."/>
            <person name="Buscot F."/>
            <person name="Kohler A."/>
            <person name="Nagy L.G."/>
            <person name="Floudas D."/>
            <person name="Copeland A."/>
            <person name="Barry K.W."/>
            <person name="Cichocki N."/>
            <person name="Veneault-Fourrey C."/>
            <person name="LaButti K."/>
            <person name="Lindquist E.A."/>
            <person name="Lipzen A."/>
            <person name="Lundell T."/>
            <person name="Morin E."/>
            <person name="Murat C."/>
            <person name="Sun H."/>
            <person name="Tunlid A."/>
            <person name="Henrissat B."/>
            <person name="Grigoriev I.V."/>
            <person name="Hibbett D.S."/>
            <person name="Martin F."/>
            <person name="Nordberg H.P."/>
            <person name="Cantor M.N."/>
            <person name="Hua S.X."/>
        </authorList>
    </citation>
    <scope>NUCLEOTIDE SEQUENCE [LARGE SCALE GENOMIC DNA]</scope>
    <source>
        <strain evidence="1 2">F 1598</strain>
    </source>
</reference>
<dbReference type="PROSITE" id="PS51257">
    <property type="entry name" value="PROKAR_LIPOPROTEIN"/>
    <property type="match status" value="1"/>
</dbReference>
<dbReference type="EMBL" id="KN832973">
    <property type="protein sequence ID" value="KIM90469.1"/>
    <property type="molecule type" value="Genomic_DNA"/>
</dbReference>
<dbReference type="HOGENOM" id="CLU_3112063_0_0_1"/>
<dbReference type="InParanoid" id="A0A0C3GFK5"/>
<dbReference type="AlphaFoldDB" id="A0A0C3GFK5"/>
<organism evidence="1 2">
    <name type="scientific">Piloderma croceum (strain F 1598)</name>
    <dbReference type="NCBI Taxonomy" id="765440"/>
    <lineage>
        <taxon>Eukaryota</taxon>
        <taxon>Fungi</taxon>
        <taxon>Dikarya</taxon>
        <taxon>Basidiomycota</taxon>
        <taxon>Agaricomycotina</taxon>
        <taxon>Agaricomycetes</taxon>
        <taxon>Agaricomycetidae</taxon>
        <taxon>Atheliales</taxon>
        <taxon>Atheliaceae</taxon>
        <taxon>Piloderma</taxon>
    </lineage>
</organism>
<gene>
    <name evidence="1" type="ORF">PILCRDRAFT_812225</name>
</gene>
<feature type="non-terminal residue" evidence="1">
    <location>
        <position position="51"/>
    </location>
</feature>
<dbReference type="Proteomes" id="UP000054166">
    <property type="component" value="Unassembled WGS sequence"/>
</dbReference>
<sequence length="51" mass="5612">MSRFLIVASIAPISRHSSLSTGFTYALSSCEPTHVDGGCFQVSVYVYLFYC</sequence>
<name>A0A0C3GFK5_PILCF</name>